<dbReference type="GO" id="GO:0016625">
    <property type="term" value="F:oxidoreductase activity, acting on the aldehyde or oxo group of donors, iron-sulfur protein as acceptor"/>
    <property type="evidence" value="ECO:0007669"/>
    <property type="project" value="InterPro"/>
</dbReference>
<dbReference type="SUPFAM" id="SSF53323">
    <property type="entry name" value="Pyruvate-ferredoxin oxidoreductase, PFOR, domain III"/>
    <property type="match status" value="1"/>
</dbReference>
<organism evidence="3 4">
    <name type="scientific">Aromatoleum tolulyticum</name>
    <dbReference type="NCBI Taxonomy" id="34027"/>
    <lineage>
        <taxon>Bacteria</taxon>
        <taxon>Pseudomonadati</taxon>
        <taxon>Pseudomonadota</taxon>
        <taxon>Betaproteobacteria</taxon>
        <taxon>Rhodocyclales</taxon>
        <taxon>Rhodocyclaceae</taxon>
        <taxon>Aromatoleum</taxon>
    </lineage>
</organism>
<evidence type="ECO:0000256" key="1">
    <source>
        <dbReference type="ARBA" id="ARBA00023002"/>
    </source>
</evidence>
<reference evidence="4" key="1">
    <citation type="submission" date="2017-01" db="EMBL/GenBank/DDBJ databases">
        <authorList>
            <person name="Varghese N."/>
            <person name="Submissions S."/>
        </authorList>
    </citation>
    <scope>NUCLEOTIDE SEQUENCE [LARGE SCALE GENOMIC DNA]</scope>
    <source>
        <strain evidence="4">ATCC 51758</strain>
    </source>
</reference>
<evidence type="ECO:0000313" key="4">
    <source>
        <dbReference type="Proteomes" id="UP000186819"/>
    </source>
</evidence>
<feature type="domain" description="Pyruvate/ketoisovalerate oxidoreductase catalytic" evidence="2">
    <location>
        <begin position="10"/>
        <end position="177"/>
    </location>
</feature>
<dbReference type="InterPro" id="IPR054811">
    <property type="entry name" value="PadE"/>
</dbReference>
<keyword evidence="3" id="KW-0670">Pyruvate</keyword>
<dbReference type="NCBIfam" id="NF045762">
    <property type="entry name" value="PhenlGlyoxDHPadE"/>
    <property type="match status" value="1"/>
</dbReference>
<dbReference type="Gene3D" id="3.40.920.10">
    <property type="entry name" value="Pyruvate-ferredoxin oxidoreductase, PFOR, domain III"/>
    <property type="match status" value="1"/>
</dbReference>
<dbReference type="NCBIfam" id="TIGR02175">
    <property type="entry name" value="PorC_KorC"/>
    <property type="match status" value="1"/>
</dbReference>
<evidence type="ECO:0000313" key="3">
    <source>
        <dbReference type="EMBL" id="SIR37752.1"/>
    </source>
</evidence>
<dbReference type="AlphaFoldDB" id="A0A1N7AF97"/>
<dbReference type="PANTHER" id="PTHR43366">
    <property type="entry name" value="PYRUVATE SYNTHASE SUBUNIT PORC"/>
    <property type="match status" value="1"/>
</dbReference>
<dbReference type="Pfam" id="PF01558">
    <property type="entry name" value="POR"/>
    <property type="match status" value="1"/>
</dbReference>
<dbReference type="InterPro" id="IPR002869">
    <property type="entry name" value="Pyrv_flavodox_OxRed_cen"/>
</dbReference>
<dbReference type="InterPro" id="IPR051626">
    <property type="entry name" value="Oxidoreductase_gamma_subunit"/>
</dbReference>
<name>A0A1N7AF97_9RHOO</name>
<dbReference type="STRING" id="34027.SAMN05421829_11429"/>
<dbReference type="EMBL" id="FTMD01000014">
    <property type="protein sequence ID" value="SIR37752.1"/>
    <property type="molecule type" value="Genomic_DNA"/>
</dbReference>
<protein>
    <submittedName>
        <fullName evidence="3">Pyruvate ferredoxin oxidoreductase gamma subunit/phenylglyoxylate dehydrogenase gamma subunit</fullName>
    </submittedName>
</protein>
<keyword evidence="4" id="KW-1185">Reference proteome</keyword>
<proteinExistence type="predicted"/>
<dbReference type="OrthoDB" id="9794954at2"/>
<dbReference type="Proteomes" id="UP000186819">
    <property type="component" value="Unassembled WGS sequence"/>
</dbReference>
<dbReference type="PANTHER" id="PTHR43366:SF1">
    <property type="entry name" value="PYRUVATE SYNTHASE SUBUNIT PORC"/>
    <property type="match status" value="1"/>
</dbReference>
<dbReference type="FunFam" id="3.40.920.10:FF:000010">
    <property type="entry name" value="Phenylglyoxylate acceptor oxidoreductase"/>
    <property type="match status" value="1"/>
</dbReference>
<accession>A0A1N7AF97</accession>
<evidence type="ECO:0000259" key="2">
    <source>
        <dbReference type="Pfam" id="PF01558"/>
    </source>
</evidence>
<gene>
    <name evidence="3" type="ORF">SAMN05421829_11429</name>
</gene>
<dbReference type="RefSeq" id="WP_076603606.1">
    <property type="nucleotide sequence ID" value="NZ_FTMD01000014.1"/>
</dbReference>
<dbReference type="InterPro" id="IPR019752">
    <property type="entry name" value="Pyrv/ketoisovalerate_OxRed_cat"/>
</dbReference>
<dbReference type="InterPro" id="IPR011894">
    <property type="entry name" value="PorC_KorC"/>
</dbReference>
<sequence>MYEVRFHGRGGQGSVMASGILAAAMVEEGKYAVSIPSFGFERRGAPVVSFLRMSEREIRQLTNIYQPDCIVCVDPTLMKSVDIFAGMKAGGTLVQATHQPLSELTLPDCVTTVGLLDAVKIALEIFKRPITNTLMLGAFARTTGVVSLDSLKRALEDSDFRDAGLAQNMTALERGYAEVVVHQIERRAAA</sequence>
<keyword evidence="1" id="KW-0560">Oxidoreductase</keyword>